<evidence type="ECO:0000313" key="9">
    <source>
        <dbReference type="Proteomes" id="UP001155604"/>
    </source>
</evidence>
<evidence type="ECO:0000259" key="6">
    <source>
        <dbReference type="Pfam" id="PF07007"/>
    </source>
</evidence>
<gene>
    <name evidence="8" type="ORF">NE536_04980</name>
</gene>
<accession>A0A9X3ASL2</accession>
<feature type="chain" id="PRO_5040978673" evidence="5">
    <location>
        <begin position="35"/>
        <end position="212"/>
    </location>
</feature>
<keyword evidence="2" id="KW-0472">Membrane</keyword>
<dbReference type="RefSeq" id="WP_261271981.1">
    <property type="nucleotide sequence ID" value="NZ_JAMTCC010000006.1"/>
</dbReference>
<name>A0A9X3ASL2_9GAMM</name>
<dbReference type="Gene3D" id="2.40.128.200">
    <property type="match status" value="1"/>
</dbReference>
<dbReference type="PANTHER" id="PTHR37549">
    <property type="entry name" value="LIPOPROTEIN LPRI"/>
    <property type="match status" value="1"/>
</dbReference>
<evidence type="ECO:0000256" key="4">
    <source>
        <dbReference type="ARBA" id="ARBA00023288"/>
    </source>
</evidence>
<dbReference type="Pfam" id="PF07007">
    <property type="entry name" value="LprI"/>
    <property type="match status" value="1"/>
</dbReference>
<dbReference type="InterPro" id="IPR052755">
    <property type="entry name" value="Lysozyme_Inhibitor_LprI"/>
</dbReference>
<proteinExistence type="predicted"/>
<dbReference type="Proteomes" id="UP001155604">
    <property type="component" value="Unassembled WGS sequence"/>
</dbReference>
<dbReference type="GO" id="GO:0005576">
    <property type="term" value="C:extracellular region"/>
    <property type="evidence" value="ECO:0007669"/>
    <property type="project" value="TreeGrafter"/>
</dbReference>
<keyword evidence="9" id="KW-1185">Reference proteome</keyword>
<reference evidence="8" key="1">
    <citation type="journal article" date="2023" name="Int. J. Syst. Evol. Microbiol.">
        <title>&lt;i&gt;Shewanella septentrionalis&lt;/i&gt; sp. nov. and &lt;i&gt;Shewanella holmiensis&lt;/i&gt; sp. nov., isolated from Baltic Sea water and sediments.</title>
        <authorList>
            <person name="Martin-Rodriguez A.J."/>
            <person name="Thorell K."/>
            <person name="Joffre E."/>
            <person name="Jensie-Markopoulos S."/>
            <person name="Moore E.R.B."/>
            <person name="Sjoling A."/>
        </authorList>
    </citation>
    <scope>NUCLEOTIDE SEQUENCE</scope>
    <source>
        <strain evidence="8">SP1W3</strain>
    </source>
</reference>
<dbReference type="PANTHER" id="PTHR37549:SF1">
    <property type="entry name" value="LIPOPROTEIN LPRI"/>
    <property type="match status" value="1"/>
</dbReference>
<dbReference type="Pfam" id="PF09864">
    <property type="entry name" value="MliC"/>
    <property type="match status" value="1"/>
</dbReference>
<feature type="domain" description="C-type lysozyme inhibitor" evidence="7">
    <location>
        <begin position="136"/>
        <end position="204"/>
    </location>
</feature>
<evidence type="ECO:0000256" key="1">
    <source>
        <dbReference type="ARBA" id="ARBA00022729"/>
    </source>
</evidence>
<organism evidence="8 9">
    <name type="scientific">Shewanella septentrionalis</name>
    <dbReference type="NCBI Taxonomy" id="2952223"/>
    <lineage>
        <taxon>Bacteria</taxon>
        <taxon>Pseudomonadati</taxon>
        <taxon>Pseudomonadota</taxon>
        <taxon>Gammaproteobacteria</taxon>
        <taxon>Alteromonadales</taxon>
        <taxon>Shewanellaceae</taxon>
        <taxon>Shewanella</taxon>
    </lineage>
</organism>
<dbReference type="EMBL" id="JAMTCC010000006">
    <property type="protein sequence ID" value="MCT7944717.1"/>
    <property type="molecule type" value="Genomic_DNA"/>
</dbReference>
<feature type="domain" description="Lysozyme inhibitor LprI-like N-terminal" evidence="6">
    <location>
        <begin position="49"/>
        <end position="121"/>
    </location>
</feature>
<evidence type="ECO:0000313" key="8">
    <source>
        <dbReference type="EMBL" id="MCT7944717.1"/>
    </source>
</evidence>
<dbReference type="Gene3D" id="1.20.1270.180">
    <property type="match status" value="1"/>
</dbReference>
<dbReference type="InterPro" id="IPR036328">
    <property type="entry name" value="MliC_sf"/>
</dbReference>
<evidence type="ECO:0000256" key="5">
    <source>
        <dbReference type="SAM" id="SignalP"/>
    </source>
</evidence>
<sequence length="212" mass="23288">MVKLINKMLNNRLGFTRYCAAVVMVSSLSTGAMAADAPSFDCAKVNAGSIEAMVCKDAGLSQLDNQLAEVYSQALEKAKNEQPPTLKAMQRGWVKGRNECWKSEDKHACIEASYQTRIAELQAQYRLVDMTGPVFYACDGNPANEVVVTYFKTEPATLIAEHGDSTSLMFVQPSGSGAKYQGRNESLWEHQGEAKVVWGFEAPEMTCKLVTK</sequence>
<dbReference type="InterPro" id="IPR009739">
    <property type="entry name" value="LprI-like_N"/>
</dbReference>
<comment type="caution">
    <text evidence="8">The sequence shown here is derived from an EMBL/GenBank/DDBJ whole genome shotgun (WGS) entry which is preliminary data.</text>
</comment>
<feature type="signal peptide" evidence="5">
    <location>
        <begin position="1"/>
        <end position="34"/>
    </location>
</feature>
<dbReference type="SUPFAM" id="SSF141488">
    <property type="entry name" value="YdhA-like"/>
    <property type="match status" value="1"/>
</dbReference>
<keyword evidence="3" id="KW-0564">Palmitate</keyword>
<evidence type="ECO:0000256" key="2">
    <source>
        <dbReference type="ARBA" id="ARBA00023136"/>
    </source>
</evidence>
<dbReference type="InterPro" id="IPR018660">
    <property type="entry name" value="MliC"/>
</dbReference>
<dbReference type="AlphaFoldDB" id="A0A9X3ASL2"/>
<keyword evidence="4" id="KW-0449">Lipoprotein</keyword>
<keyword evidence="1 5" id="KW-0732">Signal</keyword>
<evidence type="ECO:0000259" key="7">
    <source>
        <dbReference type="Pfam" id="PF09864"/>
    </source>
</evidence>
<protein>
    <submittedName>
        <fullName evidence="8">MliC family protein</fullName>
    </submittedName>
</protein>
<evidence type="ECO:0000256" key="3">
    <source>
        <dbReference type="ARBA" id="ARBA00023139"/>
    </source>
</evidence>